<keyword evidence="1" id="KW-0732">Signal</keyword>
<reference evidence="3 4" key="1">
    <citation type="submission" date="2017-09" db="EMBL/GenBank/DDBJ databases">
        <title>Depth-based differentiation of microbial function through sediment-hosted aquifers and enrichment of novel symbionts in the deep terrestrial subsurface.</title>
        <authorList>
            <person name="Probst A.J."/>
            <person name="Ladd B."/>
            <person name="Jarett J.K."/>
            <person name="Geller-Mcgrath D.E."/>
            <person name="Sieber C.M."/>
            <person name="Emerson J.B."/>
            <person name="Anantharaman K."/>
            <person name="Thomas B.C."/>
            <person name="Malmstrom R."/>
            <person name="Stieglmeier M."/>
            <person name="Klingl A."/>
            <person name="Woyke T."/>
            <person name="Ryan C.M."/>
            <person name="Banfield J.F."/>
        </authorList>
    </citation>
    <scope>NUCLEOTIDE SEQUENCE [LARGE SCALE GENOMIC DNA]</scope>
    <source>
        <strain evidence="3">CG17_big_fil_post_rev_8_21_14_2_50_48_46</strain>
    </source>
</reference>
<feature type="chain" id="PRO_5014908723" description="Fervidolysin-like N-terminal prodomain domain-containing protein" evidence="1">
    <location>
        <begin position="24"/>
        <end position="132"/>
    </location>
</feature>
<feature type="signal peptide" evidence="1">
    <location>
        <begin position="1"/>
        <end position="23"/>
    </location>
</feature>
<dbReference type="Pfam" id="PF22148">
    <property type="entry name" value="Fervidolysin_NPro-like"/>
    <property type="match status" value="1"/>
</dbReference>
<dbReference type="PROSITE" id="PS51257">
    <property type="entry name" value="PROKAR_LIPOPROTEIN"/>
    <property type="match status" value="1"/>
</dbReference>
<organism evidence="3 4">
    <name type="scientific">bacterium (Candidatus Blackallbacteria) CG17_big_fil_post_rev_8_21_14_2_50_48_46</name>
    <dbReference type="NCBI Taxonomy" id="2014261"/>
    <lineage>
        <taxon>Bacteria</taxon>
        <taxon>Candidatus Blackallbacteria</taxon>
    </lineage>
</organism>
<evidence type="ECO:0000256" key="1">
    <source>
        <dbReference type="SAM" id="SignalP"/>
    </source>
</evidence>
<protein>
    <recommendedName>
        <fullName evidence="2">Fervidolysin-like N-terminal prodomain domain-containing protein</fullName>
    </recommendedName>
</protein>
<comment type="caution">
    <text evidence="3">The sequence shown here is derived from an EMBL/GenBank/DDBJ whole genome shotgun (WGS) entry which is preliminary data.</text>
</comment>
<gene>
    <name evidence="3" type="ORF">COW36_21395</name>
</gene>
<dbReference type="Proteomes" id="UP000231019">
    <property type="component" value="Unassembled WGS sequence"/>
</dbReference>
<name>A0A2M7FYZ5_9BACT</name>
<evidence type="ECO:0000313" key="3">
    <source>
        <dbReference type="EMBL" id="PIW14594.1"/>
    </source>
</evidence>
<dbReference type="AlphaFoldDB" id="A0A2M7FYZ5"/>
<evidence type="ECO:0000259" key="2">
    <source>
        <dbReference type="Pfam" id="PF22148"/>
    </source>
</evidence>
<evidence type="ECO:0000313" key="4">
    <source>
        <dbReference type="Proteomes" id="UP000231019"/>
    </source>
</evidence>
<feature type="domain" description="Fervidolysin-like N-terminal prodomain" evidence="2">
    <location>
        <begin position="46"/>
        <end position="114"/>
    </location>
</feature>
<proteinExistence type="predicted"/>
<dbReference type="EMBL" id="PFFQ01000059">
    <property type="protein sequence ID" value="PIW14594.1"/>
    <property type="molecule type" value="Genomic_DNA"/>
</dbReference>
<dbReference type="InterPro" id="IPR054399">
    <property type="entry name" value="Fervidolysin-like_N_prodom"/>
</dbReference>
<accession>A0A2M7FYZ5</accession>
<sequence>MMTAMIKTTLTLTLATVALSLTACGHSALPTQMSQAPALVQSAQAPRQLVVKFKLNMSTAAVHEFNAKYGFRTLRVIPEINAQIVEVDSTVGLKLNQIIHYLQADPSVEYAEINGKMSAAPMPVMQVKPILN</sequence>